<dbReference type="Pfam" id="PF12697">
    <property type="entry name" value="Abhydrolase_6"/>
    <property type="match status" value="1"/>
</dbReference>
<sequence length="420" mass="46131">MLPLLPIYPPPASTPTPNLRVVPRSFPDSRYTLNTHIVPAAYLRCTPLAESPPPAPAPQTASKAERRAKTAERVAWVIAQGERPQGRHERVLWCAVNRYTRKDATGGEGTGVTLFLAHANGFPKETWEAAILDLLAIPNGAIIDEIWAWEAVHHGASYQLNSKLPFCNVWADDARDVLNFLLHFLPSSISSELPTFLPRVAPEESALRKVRGFSERKLFAVGHSFGGCCCTWAALTHPRLFTSLMLVDPVINRFGTPTQDPNTMFLDGAVARRDTWPSREIAHKTFAANPFFAAWDPRVLDAYVAHGLVEAPDGSVQLAMPGLQEALVFEGTPSGAPVWDMLPTLDERIPLRWVVPGQPGEPEIGGPGATQERVWRRPANSSNIRIARAGHLITQQAPAELAREIAGMLQGRFTKVQAKL</sequence>
<dbReference type="InterPro" id="IPR029058">
    <property type="entry name" value="AB_hydrolase_fold"/>
</dbReference>
<evidence type="ECO:0000313" key="3">
    <source>
        <dbReference type="Proteomes" id="UP000623467"/>
    </source>
</evidence>
<accession>A0A8H6YP95</accession>
<feature type="domain" description="AB hydrolase-1" evidence="1">
    <location>
        <begin position="115"/>
        <end position="403"/>
    </location>
</feature>
<organism evidence="2 3">
    <name type="scientific">Mycena sanguinolenta</name>
    <dbReference type="NCBI Taxonomy" id="230812"/>
    <lineage>
        <taxon>Eukaryota</taxon>
        <taxon>Fungi</taxon>
        <taxon>Dikarya</taxon>
        <taxon>Basidiomycota</taxon>
        <taxon>Agaricomycotina</taxon>
        <taxon>Agaricomycetes</taxon>
        <taxon>Agaricomycetidae</taxon>
        <taxon>Agaricales</taxon>
        <taxon>Marasmiineae</taxon>
        <taxon>Mycenaceae</taxon>
        <taxon>Mycena</taxon>
    </lineage>
</organism>
<protein>
    <submittedName>
        <fullName evidence="2">AB hydrolase-1 domain-containing protein</fullName>
    </submittedName>
</protein>
<dbReference type="EMBL" id="JACAZH010000007">
    <property type="protein sequence ID" value="KAF7363653.1"/>
    <property type="molecule type" value="Genomic_DNA"/>
</dbReference>
<reference evidence="2" key="1">
    <citation type="submission" date="2020-05" db="EMBL/GenBank/DDBJ databases">
        <title>Mycena genomes resolve the evolution of fungal bioluminescence.</title>
        <authorList>
            <person name="Tsai I.J."/>
        </authorList>
    </citation>
    <scope>NUCLEOTIDE SEQUENCE</scope>
    <source>
        <strain evidence="2">160909Yilan</strain>
    </source>
</reference>
<name>A0A8H6YP95_9AGAR</name>
<evidence type="ECO:0000313" key="2">
    <source>
        <dbReference type="EMBL" id="KAF7363653.1"/>
    </source>
</evidence>
<dbReference type="Gene3D" id="3.40.50.1820">
    <property type="entry name" value="alpha/beta hydrolase"/>
    <property type="match status" value="1"/>
</dbReference>
<keyword evidence="3" id="KW-1185">Reference proteome</keyword>
<dbReference type="SUPFAM" id="SSF53474">
    <property type="entry name" value="alpha/beta-Hydrolases"/>
    <property type="match status" value="1"/>
</dbReference>
<dbReference type="AlphaFoldDB" id="A0A8H6YP95"/>
<dbReference type="InterPro" id="IPR000073">
    <property type="entry name" value="AB_hydrolase_1"/>
</dbReference>
<keyword evidence="2" id="KW-0378">Hydrolase</keyword>
<comment type="caution">
    <text evidence="2">The sequence shown here is derived from an EMBL/GenBank/DDBJ whole genome shotgun (WGS) entry which is preliminary data.</text>
</comment>
<gene>
    <name evidence="2" type="ORF">MSAN_01022500</name>
</gene>
<evidence type="ECO:0000259" key="1">
    <source>
        <dbReference type="Pfam" id="PF12697"/>
    </source>
</evidence>
<dbReference type="GO" id="GO:0016787">
    <property type="term" value="F:hydrolase activity"/>
    <property type="evidence" value="ECO:0007669"/>
    <property type="project" value="UniProtKB-KW"/>
</dbReference>
<proteinExistence type="predicted"/>
<dbReference type="Proteomes" id="UP000623467">
    <property type="component" value="Unassembled WGS sequence"/>
</dbReference>
<dbReference type="OrthoDB" id="94039at2759"/>